<dbReference type="EMBL" id="VUJU01005680">
    <property type="protein sequence ID" value="KAF0750570.1"/>
    <property type="molecule type" value="Genomic_DNA"/>
</dbReference>
<gene>
    <name evidence="1" type="ORF">FWK35_00018816</name>
</gene>
<proteinExistence type="predicted"/>
<evidence type="ECO:0000313" key="2">
    <source>
        <dbReference type="Proteomes" id="UP000478052"/>
    </source>
</evidence>
<dbReference type="Proteomes" id="UP000478052">
    <property type="component" value="Unassembled WGS sequence"/>
</dbReference>
<name>A0A6G0Y7E3_APHCR</name>
<protein>
    <submittedName>
        <fullName evidence="1">Uncharacterized protein</fullName>
    </submittedName>
</protein>
<comment type="caution">
    <text evidence="1">The sequence shown here is derived from an EMBL/GenBank/DDBJ whole genome shotgun (WGS) entry which is preliminary data.</text>
</comment>
<evidence type="ECO:0000313" key="1">
    <source>
        <dbReference type="EMBL" id="KAF0750570.1"/>
    </source>
</evidence>
<reference evidence="1 2" key="1">
    <citation type="submission" date="2019-08" db="EMBL/GenBank/DDBJ databases">
        <title>Whole genome of Aphis craccivora.</title>
        <authorList>
            <person name="Voronova N.V."/>
            <person name="Shulinski R.S."/>
            <person name="Bandarenka Y.V."/>
            <person name="Zhorov D.G."/>
            <person name="Warner D."/>
        </authorList>
    </citation>
    <scope>NUCLEOTIDE SEQUENCE [LARGE SCALE GENOMIC DNA]</scope>
    <source>
        <strain evidence="1">180601</strain>
        <tissue evidence="1">Whole Body</tissue>
    </source>
</reference>
<sequence length="67" mass="7620">MMFSLLEFIGEMRNQQIANNLCTILSMKLKKIIENGLMVNDALKKVLIFVFSCDTPAKSFILKTKGH</sequence>
<accession>A0A6G0Y7E3</accession>
<organism evidence="1 2">
    <name type="scientific">Aphis craccivora</name>
    <name type="common">Cowpea aphid</name>
    <dbReference type="NCBI Taxonomy" id="307492"/>
    <lineage>
        <taxon>Eukaryota</taxon>
        <taxon>Metazoa</taxon>
        <taxon>Ecdysozoa</taxon>
        <taxon>Arthropoda</taxon>
        <taxon>Hexapoda</taxon>
        <taxon>Insecta</taxon>
        <taxon>Pterygota</taxon>
        <taxon>Neoptera</taxon>
        <taxon>Paraneoptera</taxon>
        <taxon>Hemiptera</taxon>
        <taxon>Sternorrhyncha</taxon>
        <taxon>Aphidomorpha</taxon>
        <taxon>Aphidoidea</taxon>
        <taxon>Aphididae</taxon>
        <taxon>Aphidini</taxon>
        <taxon>Aphis</taxon>
        <taxon>Aphis</taxon>
    </lineage>
</organism>
<dbReference type="OrthoDB" id="10028922at2759"/>
<dbReference type="AlphaFoldDB" id="A0A6G0Y7E3"/>
<keyword evidence="2" id="KW-1185">Reference proteome</keyword>